<feature type="chain" id="PRO_5030967095" description="Spore coat protein CotH" evidence="1">
    <location>
        <begin position="28"/>
        <end position="618"/>
    </location>
</feature>
<keyword evidence="1" id="KW-0732">Signal</keyword>
<evidence type="ECO:0008006" key="4">
    <source>
        <dbReference type="Google" id="ProtNLM"/>
    </source>
</evidence>
<reference evidence="2 3" key="1">
    <citation type="submission" date="2020-07" db="EMBL/GenBank/DDBJ databases">
        <title>Sequencing the genomes of 1000 actinobacteria strains.</title>
        <authorList>
            <person name="Klenk H.-P."/>
        </authorList>
    </citation>
    <scope>NUCLEOTIDE SEQUENCE [LARGE SCALE GENOMIC DNA]</scope>
    <source>
        <strain evidence="2 3">DSM 23819</strain>
    </source>
</reference>
<comment type="caution">
    <text evidence="2">The sequence shown here is derived from an EMBL/GenBank/DDBJ whole genome shotgun (WGS) entry which is preliminary data.</text>
</comment>
<evidence type="ECO:0000313" key="3">
    <source>
        <dbReference type="Proteomes" id="UP000540656"/>
    </source>
</evidence>
<evidence type="ECO:0000313" key="2">
    <source>
        <dbReference type="EMBL" id="NYG58524.1"/>
    </source>
</evidence>
<dbReference type="EMBL" id="JACCAA010000001">
    <property type="protein sequence ID" value="NYG58524.1"/>
    <property type="molecule type" value="Genomic_DNA"/>
</dbReference>
<sequence length="618" mass="67928">MRVGLFRALALTLFVSTVLVSVGQAQAAPVRAPSTSPSKPYVGAVVTISGRVSTKFRRTVRLQRWSSKGYVTRKTTTTDSMGRYRFTQTAAASSQAFRVHAPALTRSKKRYASIVTSSTRVKGRAHSASLTIPAVVRPGTTFTAKISITRALAGRTVRLQKRSGSSWTSVATGKTSTRGGVWLRTSAGSLGSASYRAVVSSAGSRPSITSPTRTHQVERIPVATLRITTNDGSPIDSREDYDRARMVLDPMDSGLPAFDVPTRIRLRGNSTSWISVKPPFKIKLDTKTALAGMPANKDWGLLANFYDRSLLRNTAGFEVARRIGMPWSARMQPVEVTVNGKFYGLYDLAETVAEGSERVDLPKGGVLLEADSWADDDPHFRTDQGLQVFLKDPDDEDQAFTDDVAAQVQVAEDSLYAEDFLDPETGYRAHFDVDSFIDWYLTNELMKNLDSNFNNSLWMSLVDGRVAMAAPWDFDQSSGNRRGVDVEKPTDWFLGRNWITEGFDLSQIDDPRGHWLIRMLADPWFQEKVAARWREVSPAVRGVPAYVAARAEVISGAADRNFAPVASGGAGQPLTLTFIEQADSTVLQGSWVAEVAHLEGWLTARIAWLDQQYAASQP</sequence>
<dbReference type="RefSeq" id="WP_179501680.1">
    <property type="nucleotide sequence ID" value="NZ_JACCAA010000001.1"/>
</dbReference>
<dbReference type="AlphaFoldDB" id="A0A7Y9S2H9"/>
<proteinExistence type="predicted"/>
<dbReference type="Pfam" id="PF08757">
    <property type="entry name" value="CotH"/>
    <property type="match status" value="1"/>
</dbReference>
<gene>
    <name evidence="2" type="ORF">BJ980_001447</name>
</gene>
<keyword evidence="3" id="KW-1185">Reference proteome</keyword>
<evidence type="ECO:0000256" key="1">
    <source>
        <dbReference type="SAM" id="SignalP"/>
    </source>
</evidence>
<dbReference type="Proteomes" id="UP000540656">
    <property type="component" value="Unassembled WGS sequence"/>
</dbReference>
<accession>A0A7Y9S2H9</accession>
<dbReference type="PANTHER" id="PTHR40050:SF1">
    <property type="entry name" value="INNER SPORE COAT PROTEIN H"/>
    <property type="match status" value="1"/>
</dbReference>
<dbReference type="InterPro" id="IPR014867">
    <property type="entry name" value="Spore_coat_CotH_CotH2/3/7"/>
</dbReference>
<protein>
    <recommendedName>
        <fullName evidence="4">Spore coat protein CotH</fullName>
    </recommendedName>
</protein>
<name>A0A7Y9S2H9_9ACTN</name>
<feature type="signal peptide" evidence="1">
    <location>
        <begin position="1"/>
        <end position="27"/>
    </location>
</feature>
<dbReference type="PANTHER" id="PTHR40050">
    <property type="entry name" value="INNER SPORE COAT PROTEIN H"/>
    <property type="match status" value="1"/>
</dbReference>
<organism evidence="2 3">
    <name type="scientific">Nocardioides daedukensis</name>
    <dbReference type="NCBI Taxonomy" id="634462"/>
    <lineage>
        <taxon>Bacteria</taxon>
        <taxon>Bacillati</taxon>
        <taxon>Actinomycetota</taxon>
        <taxon>Actinomycetes</taxon>
        <taxon>Propionibacteriales</taxon>
        <taxon>Nocardioidaceae</taxon>
        <taxon>Nocardioides</taxon>
    </lineage>
</organism>